<evidence type="ECO:0000313" key="3">
    <source>
        <dbReference type="Proteomes" id="UP000653472"/>
    </source>
</evidence>
<dbReference type="Proteomes" id="UP000653472">
    <property type="component" value="Unassembled WGS sequence"/>
</dbReference>
<dbReference type="AlphaFoldDB" id="A0A969W9V5"/>
<protein>
    <recommendedName>
        <fullName evidence="4">Thioredoxin-like fold domain-containing protein</fullName>
    </recommendedName>
</protein>
<accession>A0A969W9V5</accession>
<gene>
    <name evidence="2" type="ORF">G7Y82_07805</name>
</gene>
<keyword evidence="3" id="KW-1185">Reference proteome</keyword>
<comment type="caution">
    <text evidence="2">The sequence shown here is derived from an EMBL/GenBank/DDBJ whole genome shotgun (WGS) entry which is preliminary data.</text>
</comment>
<dbReference type="EMBL" id="JAAVXB010000003">
    <property type="protein sequence ID" value="NKF22219.1"/>
    <property type="molecule type" value="Genomic_DNA"/>
</dbReference>
<keyword evidence="1" id="KW-0732">Signal</keyword>
<reference evidence="2" key="1">
    <citation type="submission" date="2020-03" db="EMBL/GenBank/DDBJ databases">
        <title>Solimonas marina sp. nov., isolated from deep seawater of the Pacific Ocean.</title>
        <authorList>
            <person name="Liu X."/>
            <person name="Lai Q."/>
            <person name="Sun F."/>
            <person name="Gai Y."/>
            <person name="Li G."/>
            <person name="Shao Z."/>
        </authorList>
    </citation>
    <scope>NUCLEOTIDE SEQUENCE</scope>
    <source>
        <strain evidence="2">C16B3</strain>
    </source>
</reference>
<organism evidence="2 3">
    <name type="scientific">Solimonas marina</name>
    <dbReference type="NCBI Taxonomy" id="2714601"/>
    <lineage>
        <taxon>Bacteria</taxon>
        <taxon>Pseudomonadati</taxon>
        <taxon>Pseudomonadota</taxon>
        <taxon>Gammaproteobacteria</taxon>
        <taxon>Nevskiales</taxon>
        <taxon>Nevskiaceae</taxon>
        <taxon>Solimonas</taxon>
    </lineage>
</organism>
<evidence type="ECO:0008006" key="4">
    <source>
        <dbReference type="Google" id="ProtNLM"/>
    </source>
</evidence>
<feature type="chain" id="PRO_5036684809" description="Thioredoxin-like fold domain-containing protein" evidence="1">
    <location>
        <begin position="41"/>
        <end position="224"/>
    </location>
</feature>
<proteinExistence type="predicted"/>
<dbReference type="Gene3D" id="3.40.30.10">
    <property type="entry name" value="Glutaredoxin"/>
    <property type="match status" value="1"/>
</dbReference>
<name>A0A969W9V5_9GAMM</name>
<dbReference type="SUPFAM" id="SSF52833">
    <property type="entry name" value="Thioredoxin-like"/>
    <property type="match status" value="1"/>
</dbReference>
<feature type="signal peptide" evidence="1">
    <location>
        <begin position="1"/>
        <end position="40"/>
    </location>
</feature>
<sequence length="224" mass="24107">MSFQSFQRKAKNVLAITRNNTGRRLALMLCLSGIVSTAAATPADGSTLVPFSKPISATIWQQATALTGIDTGPRSASVREVIFFDPNCPMCARQWQQLRPYIDQVRIHWVPVAYIDGSGPDGTSARRAAAILEAKEPETALCFDEDHYDAQHQRGGYAPADHVTDALMADLRRNMSFMTKAGGLGTPTTLVAVQPGQQYVRAMGVIQGEKLSGLINALSSSSAP</sequence>
<evidence type="ECO:0000256" key="1">
    <source>
        <dbReference type="SAM" id="SignalP"/>
    </source>
</evidence>
<evidence type="ECO:0000313" key="2">
    <source>
        <dbReference type="EMBL" id="NKF22219.1"/>
    </source>
</evidence>
<dbReference type="InterPro" id="IPR036249">
    <property type="entry name" value="Thioredoxin-like_sf"/>
</dbReference>